<dbReference type="SMART" id="SM00317">
    <property type="entry name" value="SET"/>
    <property type="match status" value="1"/>
</dbReference>
<keyword evidence="4" id="KW-0156">Chromatin regulator</keyword>
<evidence type="ECO:0000313" key="9">
    <source>
        <dbReference type="Proteomes" id="UP000292447"/>
    </source>
</evidence>
<accession>A0A4P6XS12</accession>
<gene>
    <name evidence="8" type="ORF">METSCH_C07000</name>
</gene>
<dbReference type="SUPFAM" id="SSF82199">
    <property type="entry name" value="SET domain"/>
    <property type="match status" value="1"/>
</dbReference>
<dbReference type="Pfam" id="PF20826">
    <property type="entry name" value="PHD_5"/>
    <property type="match status" value="1"/>
</dbReference>
<evidence type="ECO:0000256" key="5">
    <source>
        <dbReference type="SAM" id="MobiDB-lite"/>
    </source>
</evidence>
<reference evidence="9" key="1">
    <citation type="submission" date="2019-03" db="EMBL/GenBank/DDBJ databases">
        <title>Snf2 controls pulcherriminic acid biosynthesis and connects pigmentation and antifungal activity of the yeast Metschnikowia pulcherrima.</title>
        <authorList>
            <person name="Gore-Lloyd D."/>
            <person name="Sumann I."/>
            <person name="Brachmann A.O."/>
            <person name="Schneeberger K."/>
            <person name="Ortiz-Merino R.A."/>
            <person name="Moreno-Beltran M."/>
            <person name="Schlaefli M."/>
            <person name="Kirner P."/>
            <person name="Santos Kron A."/>
            <person name="Wolfe K.H."/>
            <person name="Piel J."/>
            <person name="Ahrens C.H."/>
            <person name="Henk D."/>
            <person name="Freimoser F.M."/>
        </authorList>
    </citation>
    <scope>NUCLEOTIDE SEQUENCE [LARGE SCALE GENOMIC DNA]</scope>
    <source>
        <strain evidence="9">APC 1.2</strain>
    </source>
</reference>
<dbReference type="PANTHER" id="PTHR46462:SF3">
    <property type="entry name" value="UPSET, ISOFORM A"/>
    <property type="match status" value="1"/>
</dbReference>
<dbReference type="InterPro" id="IPR046341">
    <property type="entry name" value="SET_dom_sf"/>
</dbReference>
<dbReference type="STRING" id="2163413.A0A4P6XS12"/>
<feature type="compositionally biased region" description="Polar residues" evidence="5">
    <location>
        <begin position="242"/>
        <end position="254"/>
    </location>
</feature>
<dbReference type="Gene3D" id="3.30.40.10">
    <property type="entry name" value="Zinc/RING finger domain, C3HC4 (zinc finger)"/>
    <property type="match status" value="1"/>
</dbReference>
<feature type="domain" description="SET" evidence="7">
    <location>
        <begin position="747"/>
        <end position="896"/>
    </location>
</feature>
<dbReference type="GO" id="GO:0070210">
    <property type="term" value="C:Rpd3L-Expanded complex"/>
    <property type="evidence" value="ECO:0007669"/>
    <property type="project" value="TreeGrafter"/>
</dbReference>
<evidence type="ECO:0000256" key="4">
    <source>
        <dbReference type="ARBA" id="ARBA00022853"/>
    </source>
</evidence>
<evidence type="ECO:0000259" key="7">
    <source>
        <dbReference type="SMART" id="SM00317"/>
    </source>
</evidence>
<evidence type="ECO:0000256" key="3">
    <source>
        <dbReference type="ARBA" id="ARBA00022833"/>
    </source>
</evidence>
<dbReference type="PROSITE" id="PS01359">
    <property type="entry name" value="ZF_PHD_1"/>
    <property type="match status" value="1"/>
</dbReference>
<feature type="region of interest" description="Disordered" evidence="5">
    <location>
        <begin position="1019"/>
        <end position="1046"/>
    </location>
</feature>
<dbReference type="GO" id="GO:0006355">
    <property type="term" value="P:regulation of DNA-templated transcription"/>
    <property type="evidence" value="ECO:0007669"/>
    <property type="project" value="TreeGrafter"/>
</dbReference>
<dbReference type="Proteomes" id="UP000292447">
    <property type="component" value="Chromosome III"/>
</dbReference>
<dbReference type="GO" id="GO:0006325">
    <property type="term" value="P:chromatin organization"/>
    <property type="evidence" value="ECO:0007669"/>
    <property type="project" value="UniProtKB-KW"/>
</dbReference>
<feature type="region of interest" description="Disordered" evidence="5">
    <location>
        <begin position="414"/>
        <end position="434"/>
    </location>
</feature>
<dbReference type="AlphaFoldDB" id="A0A4P6XS12"/>
<dbReference type="InterPro" id="IPR011011">
    <property type="entry name" value="Znf_FYVE_PHD"/>
</dbReference>
<evidence type="ECO:0000313" key="8">
    <source>
        <dbReference type="EMBL" id="QBM88721.1"/>
    </source>
</evidence>
<sequence length="1185" mass="129947">MTQGQEQDQLLQDASTLLMFASLAAARQRLPPQNGPESATATDSDRFRRALTASKLEVAGPMSGPSSSLPQQQHSGMISANFGQNLPPQRYLGLPYSGPSATALPTPQRPAQNMLPHLKPLAMAGIPQTAFDARLLAPHTYNYAQQAPPNTRSGAPVLPPTSAQLSAQSHAPNAGQMMPHLGYTYHGAEPGGSGFTGPFSRIYAANYPVRNLAQNQPPLRRQSLAQGSDLHGESGQIHQVRKTQSASPPESVSSYAMPPKLVPLSPKPAQDDPRGKNLDYSMNSQELPARGNFLITHKRTLSETSLKRVSVTSPAASPGLSNVPYARGINVESGKRNTDNAMIAAAALAAAAEVPFPLKNKDASVVRKPDLHVSTETFQSTSAGGLLGPAMSTNVAGTGPGTSPNEATAVKYEDSVMTEPEEDENKTEDEPVSSAVKESFNAAELPMVMQGTDTIAENKLEIVSGFDKAVVDLQPAVHMQESNSASDTQKEPVSQYNPPPLLTYKVGPDAGTIGCICGLEEDDGFTIQCDVCFRWQHCSCMGYLTNKEVPEDEYKCYFCDEKKWNKIDAAKCRADTIARLELEKANDMPQKPAPPKRKTLSSGSDEKKRRKLEKDAKVPEKASEKRKVLSAASPTSKSLASFEVHNKENPLLEDGVTAEIYQGVYYRLNENDYKTPEIRSLLSSVGQHAEKAKFRAHDTMSLGQFKLLKLSKISLPNHQKYLHERNELRRNKGVNKTTIKVKAYSENPKQKFVSVTKTGLFITESTAQAGPEGVIPAGTAIIEYLGEVDLFDLHVRNKVNQYTLWGTVKPKVAKVRVSGSDSDPVELVLDSRFVGNEARFIRRSCATTANCEIRPVFIPQLQCFKFLVVTTQPITLKGENLEEELRIPWDWDPMHPINEMIVPNKDGGFEEGKRFEDFGEEEKAYLISCVDTILNFVECACNTSNINNQCAIFKVKKATSYLLRSNRKLSSLGGGLNKSKEELVLPKKPKEYVSWKEKLIERDQQLLEKSAYAAGQLAAEREVNSENNKMEGADSKDQNGKDADQQDKVKLCTTTFRQRLLAETRGKSVSKYKVASDNSQVFDIATITEQTPKTVPIPLTTEVLAQIRSQVNEAFKPLQKIPSNVNILADIKEVKLDHPMEAPPSGLLEGAPTVADAPTKEAQVPDTKPPVVKKFSFADYKKKMK</sequence>
<dbReference type="InterPro" id="IPR019786">
    <property type="entry name" value="Zinc_finger_PHD-type_CS"/>
</dbReference>
<dbReference type="InterPro" id="IPR001965">
    <property type="entry name" value="Znf_PHD"/>
</dbReference>
<keyword evidence="3" id="KW-0862">Zinc</keyword>
<dbReference type="SMART" id="SM00249">
    <property type="entry name" value="PHD"/>
    <property type="match status" value="1"/>
</dbReference>
<protein>
    <submittedName>
        <fullName evidence="8">Uncharacterized protein</fullName>
    </submittedName>
</protein>
<proteinExistence type="predicted"/>
<feature type="region of interest" description="Disordered" evidence="5">
    <location>
        <begin position="227"/>
        <end position="276"/>
    </location>
</feature>
<feature type="region of interest" description="Disordered" evidence="5">
    <location>
        <begin position="27"/>
        <end position="46"/>
    </location>
</feature>
<dbReference type="EMBL" id="CP034458">
    <property type="protein sequence ID" value="QBM88721.1"/>
    <property type="molecule type" value="Genomic_DNA"/>
</dbReference>
<organism evidence="8 9">
    <name type="scientific">Metschnikowia aff. pulcherrima</name>
    <dbReference type="NCBI Taxonomy" id="2163413"/>
    <lineage>
        <taxon>Eukaryota</taxon>
        <taxon>Fungi</taxon>
        <taxon>Dikarya</taxon>
        <taxon>Ascomycota</taxon>
        <taxon>Saccharomycotina</taxon>
        <taxon>Pichiomycetes</taxon>
        <taxon>Metschnikowiaceae</taxon>
        <taxon>Metschnikowia</taxon>
    </lineage>
</organism>
<dbReference type="PANTHER" id="PTHR46462">
    <property type="entry name" value="UPSET, ISOFORM A"/>
    <property type="match status" value="1"/>
</dbReference>
<name>A0A4P6XS12_9ASCO</name>
<evidence type="ECO:0000259" key="6">
    <source>
        <dbReference type="SMART" id="SM00249"/>
    </source>
</evidence>
<dbReference type="InterPro" id="IPR001214">
    <property type="entry name" value="SET_dom"/>
</dbReference>
<feature type="compositionally biased region" description="Acidic residues" evidence="5">
    <location>
        <begin position="419"/>
        <end position="431"/>
    </location>
</feature>
<evidence type="ECO:0000256" key="1">
    <source>
        <dbReference type="ARBA" id="ARBA00022723"/>
    </source>
</evidence>
<dbReference type="InterPro" id="IPR013083">
    <property type="entry name" value="Znf_RING/FYVE/PHD"/>
</dbReference>
<dbReference type="SUPFAM" id="SSF57903">
    <property type="entry name" value="FYVE/PHD zinc finger"/>
    <property type="match status" value="1"/>
</dbReference>
<keyword evidence="1" id="KW-0479">Metal-binding</keyword>
<feature type="region of interest" description="Disordered" evidence="5">
    <location>
        <begin position="1142"/>
        <end position="1168"/>
    </location>
</feature>
<dbReference type="GO" id="GO:0008270">
    <property type="term" value="F:zinc ion binding"/>
    <property type="evidence" value="ECO:0007669"/>
    <property type="project" value="UniProtKB-KW"/>
</dbReference>
<dbReference type="Gene3D" id="2.170.270.10">
    <property type="entry name" value="SET domain"/>
    <property type="match status" value="1"/>
</dbReference>
<feature type="region of interest" description="Disordered" evidence="5">
    <location>
        <begin position="583"/>
        <end position="632"/>
    </location>
</feature>
<feature type="compositionally biased region" description="Basic and acidic residues" evidence="5">
    <location>
        <begin position="604"/>
        <end position="627"/>
    </location>
</feature>
<dbReference type="GO" id="GO:0034967">
    <property type="term" value="C:Set3 complex"/>
    <property type="evidence" value="ECO:0007669"/>
    <property type="project" value="TreeGrafter"/>
</dbReference>
<feature type="domain" description="Zinc finger PHD-type" evidence="6">
    <location>
        <begin position="514"/>
        <end position="560"/>
    </location>
</feature>
<keyword evidence="2" id="KW-0863">Zinc-finger</keyword>
<evidence type="ECO:0000256" key="2">
    <source>
        <dbReference type="ARBA" id="ARBA00022771"/>
    </source>
</evidence>
<keyword evidence="9" id="KW-1185">Reference proteome</keyword>